<keyword evidence="2" id="KW-0472">Membrane</keyword>
<accession>A0A1G7VJ92</accession>
<dbReference type="GO" id="GO:0016020">
    <property type="term" value="C:membrane"/>
    <property type="evidence" value="ECO:0007669"/>
    <property type="project" value="UniProtKB-SubCell"/>
</dbReference>
<dbReference type="Pfam" id="PF00144">
    <property type="entry name" value="Beta-lactamase"/>
    <property type="match status" value="1"/>
</dbReference>
<dbReference type="PROSITE" id="PS51318">
    <property type="entry name" value="TAT"/>
    <property type="match status" value="1"/>
</dbReference>
<evidence type="ECO:0000313" key="4">
    <source>
        <dbReference type="EMBL" id="SDG59912.1"/>
    </source>
</evidence>
<dbReference type="InterPro" id="IPR001466">
    <property type="entry name" value="Beta-lactam-related"/>
</dbReference>
<dbReference type="EMBL" id="FNBN01000005">
    <property type="protein sequence ID" value="SDG59912.1"/>
    <property type="molecule type" value="Genomic_DNA"/>
</dbReference>
<dbReference type="InterPro" id="IPR012338">
    <property type="entry name" value="Beta-lactam/transpept-like"/>
</dbReference>
<evidence type="ECO:0000256" key="2">
    <source>
        <dbReference type="ARBA" id="ARBA00023136"/>
    </source>
</evidence>
<dbReference type="SUPFAM" id="SSF56601">
    <property type="entry name" value="beta-lactamase/transpeptidase-like"/>
    <property type="match status" value="1"/>
</dbReference>
<dbReference type="PANTHER" id="PTHR46825:SF11">
    <property type="entry name" value="PENICILLIN-BINDING PROTEIN 4"/>
    <property type="match status" value="1"/>
</dbReference>
<name>A0A1G7VJ92_CHIFI</name>
<organism evidence="4 5">
    <name type="scientific">Chitinophaga filiformis</name>
    <name type="common">Myxococcus filiformis</name>
    <name type="synonym">Flexibacter filiformis</name>
    <dbReference type="NCBI Taxonomy" id="104663"/>
    <lineage>
        <taxon>Bacteria</taxon>
        <taxon>Pseudomonadati</taxon>
        <taxon>Bacteroidota</taxon>
        <taxon>Chitinophagia</taxon>
        <taxon>Chitinophagales</taxon>
        <taxon>Chitinophagaceae</taxon>
        <taxon>Chitinophaga</taxon>
    </lineage>
</organism>
<sequence length="540" mass="60681">MTSRRTFLKQSSLITTGLLTTGLITESIPAIAGSPSDQLRSDLKQAMQTLRIPGMLAAVVKDGHLSYVQCEGLADLDRKVPMRQDMIFPVASLTKTFAAVVMAQYHQEGKASLDDYILDYPFLSVGFTPERLPSPDVRIWHALSHTSEGVPGTEYIYNGGRYNFVYGVYEQVSGNTTHYEAFAEEMKKRVITPLEMQHTYPGYPKDKALDPSRIITTYKLDKATGNFSIPDKNQATQTILYPSTNLFTSLEDLAKYTNALDNNLLISKDTYTRITTPTVTPQGKTHPYGIGWATQLFEDQQIHWHYGYGDSFAALIVRVPSQRLTFILFCNAVPASEAFRLGYGNLMNSPFAVSFLNHFVARNKLKADGFDLLFPQAMTLHYQEQTFGTHKGEAKTLLRNLAAKEPQRFKQPDNTLLWLMTSLADQELSELTEKAIEAYRNSGQFQPDLHREIAGYYQQIGKEEESRSWYHLLADSTGFEEQGPVRDACTFLGKYYLSVGQAAQGRKYLWKEVLANRIMNNGTDDAADKIALMKPGKPSA</sequence>
<dbReference type="InterPro" id="IPR050491">
    <property type="entry name" value="AmpC-like"/>
</dbReference>
<dbReference type="STRING" id="104663.SAMN04488121_105145"/>
<gene>
    <name evidence="4" type="ORF">SAMN04488121_105145</name>
</gene>
<feature type="domain" description="Beta-lactamase-related" evidence="3">
    <location>
        <begin position="40"/>
        <end position="335"/>
    </location>
</feature>
<dbReference type="InterPro" id="IPR006311">
    <property type="entry name" value="TAT_signal"/>
</dbReference>
<proteinExistence type="predicted"/>
<comment type="subcellular location">
    <subcellularLocation>
        <location evidence="1">Membrane</location>
    </subcellularLocation>
</comment>
<dbReference type="OrthoDB" id="9793489at2"/>
<dbReference type="AlphaFoldDB" id="A0A1G7VJ92"/>
<dbReference type="Proteomes" id="UP000199045">
    <property type="component" value="Unassembled WGS sequence"/>
</dbReference>
<protein>
    <submittedName>
        <fullName evidence="4">CubicO group peptidase, beta-lactamase class C family</fullName>
    </submittedName>
</protein>
<evidence type="ECO:0000256" key="1">
    <source>
        <dbReference type="ARBA" id="ARBA00004370"/>
    </source>
</evidence>
<evidence type="ECO:0000259" key="3">
    <source>
        <dbReference type="Pfam" id="PF00144"/>
    </source>
</evidence>
<evidence type="ECO:0000313" key="5">
    <source>
        <dbReference type="Proteomes" id="UP000199045"/>
    </source>
</evidence>
<reference evidence="4 5" key="1">
    <citation type="submission" date="2016-10" db="EMBL/GenBank/DDBJ databases">
        <authorList>
            <person name="de Groot N.N."/>
        </authorList>
    </citation>
    <scope>NUCLEOTIDE SEQUENCE [LARGE SCALE GENOMIC DNA]</scope>
    <source>
        <strain evidence="4 5">DSM 527</strain>
    </source>
</reference>
<dbReference type="PANTHER" id="PTHR46825">
    <property type="entry name" value="D-ALANYL-D-ALANINE-CARBOXYPEPTIDASE/ENDOPEPTIDASE AMPH"/>
    <property type="match status" value="1"/>
</dbReference>
<dbReference type="RefSeq" id="WP_089834811.1">
    <property type="nucleotide sequence ID" value="NZ_FNBN01000005.1"/>
</dbReference>
<dbReference type="Gene3D" id="3.40.710.10">
    <property type="entry name" value="DD-peptidase/beta-lactamase superfamily"/>
    <property type="match status" value="2"/>
</dbReference>